<feature type="domain" description="Ribonuclease H1 N-terminal" evidence="1">
    <location>
        <begin position="89"/>
        <end position="134"/>
    </location>
</feature>
<gene>
    <name evidence="2" type="ORF">BJX67DRAFT_391642</name>
</gene>
<comment type="caution">
    <text evidence="2">The sequence shown here is derived from an EMBL/GenBank/DDBJ whole genome shotgun (WGS) entry which is preliminary data.</text>
</comment>
<dbReference type="SUPFAM" id="SSF55658">
    <property type="entry name" value="L9 N-domain-like"/>
    <property type="match status" value="2"/>
</dbReference>
<organism evidence="2 3">
    <name type="scientific">Aspergillus lucknowensis</name>
    <dbReference type="NCBI Taxonomy" id="176173"/>
    <lineage>
        <taxon>Eukaryota</taxon>
        <taxon>Fungi</taxon>
        <taxon>Dikarya</taxon>
        <taxon>Ascomycota</taxon>
        <taxon>Pezizomycotina</taxon>
        <taxon>Eurotiomycetes</taxon>
        <taxon>Eurotiomycetidae</taxon>
        <taxon>Eurotiales</taxon>
        <taxon>Aspergillaceae</taxon>
        <taxon>Aspergillus</taxon>
        <taxon>Aspergillus subgen. Nidulantes</taxon>
    </lineage>
</organism>
<proteinExistence type="predicted"/>
<dbReference type="Gene3D" id="3.40.970.10">
    <property type="entry name" value="Ribonuclease H1, N-terminal domain"/>
    <property type="match status" value="2"/>
</dbReference>
<keyword evidence="3" id="KW-1185">Reference proteome</keyword>
<name>A0ABR4LCE9_9EURO</name>
<dbReference type="InterPro" id="IPR009027">
    <property type="entry name" value="Ribosomal_bL9/RNase_H1_N"/>
</dbReference>
<dbReference type="RefSeq" id="XP_070880966.1">
    <property type="nucleotide sequence ID" value="XM_071034822.1"/>
</dbReference>
<dbReference type="InterPro" id="IPR011320">
    <property type="entry name" value="RNase_H1_N"/>
</dbReference>
<dbReference type="Pfam" id="PF01693">
    <property type="entry name" value="Cauli_VI"/>
    <property type="match status" value="2"/>
</dbReference>
<evidence type="ECO:0000313" key="3">
    <source>
        <dbReference type="Proteomes" id="UP001610432"/>
    </source>
</evidence>
<sequence>MTSQHQKAKKKAKNEYYAIYSGRVDEPTIFSSWGDAHPRVTGCKAEHGAFPTLEEARIFLRDHYGVAEPKEVFKEGAGETAPLPGSQAFYAVANGENPGIYPCYYGKKGAELEVKDFKGSCHKLFKTRAQAEAFIEDWKNSYADVWREAIREALDHGPRPTDMKIRVERILSCISHHKRNSK</sequence>
<dbReference type="EMBL" id="JBFXLQ010000076">
    <property type="protein sequence ID" value="KAL2861072.1"/>
    <property type="molecule type" value="Genomic_DNA"/>
</dbReference>
<evidence type="ECO:0000259" key="1">
    <source>
        <dbReference type="Pfam" id="PF01693"/>
    </source>
</evidence>
<feature type="domain" description="Ribonuclease H1 N-terminal" evidence="1">
    <location>
        <begin position="16"/>
        <end position="59"/>
    </location>
</feature>
<protein>
    <recommendedName>
        <fullName evidence="1">Ribonuclease H1 N-terminal domain-containing protein</fullName>
    </recommendedName>
</protein>
<accession>A0ABR4LCE9</accession>
<dbReference type="Proteomes" id="UP001610432">
    <property type="component" value="Unassembled WGS sequence"/>
</dbReference>
<dbReference type="GeneID" id="98149894"/>
<evidence type="ECO:0000313" key="2">
    <source>
        <dbReference type="EMBL" id="KAL2861072.1"/>
    </source>
</evidence>
<dbReference type="InterPro" id="IPR037056">
    <property type="entry name" value="RNase_H1_N_sf"/>
</dbReference>
<reference evidence="2 3" key="1">
    <citation type="submission" date="2024-07" db="EMBL/GenBank/DDBJ databases">
        <title>Section-level genome sequencing and comparative genomics of Aspergillus sections Usti and Cavernicolus.</title>
        <authorList>
            <consortium name="Lawrence Berkeley National Laboratory"/>
            <person name="Nybo J.L."/>
            <person name="Vesth T.C."/>
            <person name="Theobald S."/>
            <person name="Frisvad J.C."/>
            <person name="Larsen T.O."/>
            <person name="Kjaerboelling I."/>
            <person name="Rothschild-Mancinelli K."/>
            <person name="Lyhne E.K."/>
            <person name="Kogle M.E."/>
            <person name="Barry K."/>
            <person name="Clum A."/>
            <person name="Na H."/>
            <person name="Ledsgaard L."/>
            <person name="Lin J."/>
            <person name="Lipzen A."/>
            <person name="Kuo A."/>
            <person name="Riley R."/>
            <person name="Mondo S."/>
            <person name="Labutti K."/>
            <person name="Haridas S."/>
            <person name="Pangalinan J."/>
            <person name="Salamov A.A."/>
            <person name="Simmons B.A."/>
            <person name="Magnuson J.K."/>
            <person name="Chen J."/>
            <person name="Drula E."/>
            <person name="Henrissat B."/>
            <person name="Wiebenga A."/>
            <person name="Lubbers R.J."/>
            <person name="Gomes A.C."/>
            <person name="Macurrencykelacurrency M.R."/>
            <person name="Stajich J."/>
            <person name="Grigoriev I.V."/>
            <person name="Mortensen U.H."/>
            <person name="De Vries R.P."/>
            <person name="Baker S.E."/>
            <person name="Andersen M.R."/>
        </authorList>
    </citation>
    <scope>NUCLEOTIDE SEQUENCE [LARGE SCALE GENOMIC DNA]</scope>
    <source>
        <strain evidence="2 3">CBS 449.75</strain>
    </source>
</reference>